<dbReference type="EMBL" id="MGAF01000033">
    <property type="protein sequence ID" value="OGK40407.1"/>
    <property type="molecule type" value="Genomic_DNA"/>
</dbReference>
<comment type="caution">
    <text evidence="1">The sequence shown here is derived from an EMBL/GenBank/DDBJ whole genome shotgun (WGS) entry which is preliminary data.</text>
</comment>
<sequence>MNLYIDKKNHPHIKLTVFLSSKPLIVDCYVDTGFSGGISLPADLHSHFKQDAYTIQDFEIGDGSTFSSDVYKIKVQYGQTSKYLTLIFTPSPDILVGIEFLTGFKFTLDLKNFKIQLE</sequence>
<accession>A0A1F7IAM0</accession>
<evidence type="ECO:0000313" key="2">
    <source>
        <dbReference type="Proteomes" id="UP000179270"/>
    </source>
</evidence>
<gene>
    <name evidence="1" type="ORF">A3A74_01735</name>
</gene>
<protein>
    <recommendedName>
        <fullName evidence="3">Peptidase A2 domain-containing protein</fullName>
    </recommendedName>
</protein>
<organism evidence="1 2">
    <name type="scientific">Candidatus Roizmanbacteria bacterium RIFCSPLOWO2_01_FULL_35_13</name>
    <dbReference type="NCBI Taxonomy" id="1802055"/>
    <lineage>
        <taxon>Bacteria</taxon>
        <taxon>Candidatus Roizmaniibacteriota</taxon>
    </lineage>
</organism>
<name>A0A1F7IAM0_9BACT</name>
<proteinExistence type="predicted"/>
<dbReference type="Proteomes" id="UP000179270">
    <property type="component" value="Unassembled WGS sequence"/>
</dbReference>
<dbReference type="STRING" id="1802055.A3A74_01735"/>
<evidence type="ECO:0000313" key="1">
    <source>
        <dbReference type="EMBL" id="OGK40407.1"/>
    </source>
</evidence>
<reference evidence="1 2" key="1">
    <citation type="journal article" date="2016" name="Nat. Commun.">
        <title>Thousands of microbial genomes shed light on interconnected biogeochemical processes in an aquifer system.</title>
        <authorList>
            <person name="Anantharaman K."/>
            <person name="Brown C.T."/>
            <person name="Hug L.A."/>
            <person name="Sharon I."/>
            <person name="Castelle C.J."/>
            <person name="Probst A.J."/>
            <person name="Thomas B.C."/>
            <person name="Singh A."/>
            <person name="Wilkins M.J."/>
            <person name="Karaoz U."/>
            <person name="Brodie E.L."/>
            <person name="Williams K.H."/>
            <person name="Hubbard S.S."/>
            <person name="Banfield J.F."/>
        </authorList>
    </citation>
    <scope>NUCLEOTIDE SEQUENCE [LARGE SCALE GENOMIC DNA]</scope>
</reference>
<dbReference type="AlphaFoldDB" id="A0A1F7IAM0"/>
<evidence type="ECO:0008006" key="3">
    <source>
        <dbReference type="Google" id="ProtNLM"/>
    </source>
</evidence>